<dbReference type="Proteomes" id="UP000509383">
    <property type="component" value="Chromosome"/>
</dbReference>
<gene>
    <name evidence="1" type="ORF">TUM18999_29000</name>
    <name evidence="2" type="ORF">TUM20286_16840</name>
</gene>
<evidence type="ECO:0000313" key="4">
    <source>
        <dbReference type="Proteomes" id="UP001054892"/>
    </source>
</evidence>
<protein>
    <submittedName>
        <fullName evidence="1">Uncharacterized protein</fullName>
    </submittedName>
</protein>
<dbReference type="KEGG" id="ptw:TUM18999_29000"/>
<reference evidence="1 3" key="1">
    <citation type="submission" date="2020-05" db="EMBL/GenBank/DDBJ databases">
        <title>Characterization of novel class B3 metallo-beta-lactamase from novel Pseudomonas species.</title>
        <authorList>
            <person name="Yamada K."/>
            <person name="Aoki K."/>
            <person name="Ishii Y."/>
        </authorList>
    </citation>
    <scope>NUCLEOTIDE SEQUENCE [LARGE SCALE GENOMIC DNA]</scope>
    <source>
        <strain evidence="1 3">TUM18999</strain>
        <strain evidence="2 4">TUM20286</strain>
    </source>
</reference>
<keyword evidence="4" id="KW-1185">Reference proteome</keyword>
<evidence type="ECO:0000313" key="2">
    <source>
        <dbReference type="EMBL" id="GJN51932.1"/>
    </source>
</evidence>
<dbReference type="EMBL" id="BQKM01000003">
    <property type="protein sequence ID" value="GJN51932.1"/>
    <property type="molecule type" value="Genomic_DNA"/>
</dbReference>
<proteinExistence type="predicted"/>
<sequence>MCGGVEVAGRITGNGRARRIYFQSPRAELPVVQPDGSIEWIAWGRRPRQPGALPASGWARENCMTLEAWERYRPQAVKIAVQRYMERDRAQQPHWFDLVASQCLQGVLLEAERERRVYVVIGQPPQGCEFIQDRWPLIAA</sequence>
<evidence type="ECO:0000313" key="3">
    <source>
        <dbReference type="Proteomes" id="UP000509383"/>
    </source>
</evidence>
<name>A0A6J4E5Y5_9PSED</name>
<dbReference type="EMBL" id="AP023189">
    <property type="protein sequence ID" value="BCG24709.1"/>
    <property type="molecule type" value="Genomic_DNA"/>
</dbReference>
<organism evidence="1 3">
    <name type="scientific">Pseudomonas tohonis</name>
    <dbReference type="NCBI Taxonomy" id="2725477"/>
    <lineage>
        <taxon>Bacteria</taxon>
        <taxon>Pseudomonadati</taxon>
        <taxon>Pseudomonadota</taxon>
        <taxon>Gammaproteobacteria</taxon>
        <taxon>Pseudomonadales</taxon>
        <taxon>Pseudomonadaceae</taxon>
        <taxon>Pseudomonas</taxon>
    </lineage>
</organism>
<dbReference type="AlphaFoldDB" id="A0A6J4E5Y5"/>
<dbReference type="Proteomes" id="UP001054892">
    <property type="component" value="Unassembled WGS sequence"/>
</dbReference>
<accession>A0A6J4E5Y5</accession>
<evidence type="ECO:0000313" key="1">
    <source>
        <dbReference type="EMBL" id="BCG24709.1"/>
    </source>
</evidence>